<accession>A0A3S0JY64</accession>
<dbReference type="EMBL" id="RXNR01000011">
    <property type="protein sequence ID" value="RTQ94468.1"/>
    <property type="molecule type" value="Genomic_DNA"/>
</dbReference>
<protein>
    <submittedName>
        <fullName evidence="1">DUF3006 domain-containing protein</fullName>
    </submittedName>
</protein>
<gene>
    <name evidence="1" type="ORF">EKG35_05475</name>
</gene>
<name>A0A3S0JY64_9BACI</name>
<sequence>MNFNNYTLDRFEGDYAIFLKRPEEIDQLLIHRTEIDVPVKEGDIVQITDDGEKYTFKVLKEDTKNKKASIEKMIDELKNKNKI</sequence>
<proteinExistence type="predicted"/>
<dbReference type="Proteomes" id="UP000276349">
    <property type="component" value="Unassembled WGS sequence"/>
</dbReference>
<organism evidence="1 2">
    <name type="scientific">Lysinibacillus telephonicus</name>
    <dbReference type="NCBI Taxonomy" id="1714840"/>
    <lineage>
        <taxon>Bacteria</taxon>
        <taxon>Bacillati</taxon>
        <taxon>Bacillota</taxon>
        <taxon>Bacilli</taxon>
        <taxon>Bacillales</taxon>
        <taxon>Bacillaceae</taxon>
        <taxon>Lysinibacillus</taxon>
    </lineage>
</organism>
<evidence type="ECO:0000313" key="2">
    <source>
        <dbReference type="Proteomes" id="UP000276349"/>
    </source>
</evidence>
<keyword evidence="2" id="KW-1185">Reference proteome</keyword>
<dbReference type="Pfam" id="PF11213">
    <property type="entry name" value="DUF3006"/>
    <property type="match status" value="1"/>
</dbReference>
<comment type="caution">
    <text evidence="1">The sequence shown here is derived from an EMBL/GenBank/DDBJ whole genome shotgun (WGS) entry which is preliminary data.</text>
</comment>
<dbReference type="AlphaFoldDB" id="A0A3S0JY64"/>
<dbReference type="RefSeq" id="WP_126293451.1">
    <property type="nucleotide sequence ID" value="NZ_CP155468.1"/>
</dbReference>
<dbReference type="OrthoDB" id="2452890at2"/>
<evidence type="ECO:0000313" key="1">
    <source>
        <dbReference type="EMBL" id="RTQ94468.1"/>
    </source>
</evidence>
<reference evidence="1 2" key="1">
    <citation type="submission" date="2018-12" db="EMBL/GenBank/DDBJ databases">
        <authorList>
            <person name="Yu L."/>
        </authorList>
    </citation>
    <scope>NUCLEOTIDE SEQUENCE [LARGE SCALE GENOMIC DNA]</scope>
    <source>
        <strain evidence="1 2">S5H2222</strain>
    </source>
</reference>
<dbReference type="InterPro" id="IPR021377">
    <property type="entry name" value="DUF3006"/>
</dbReference>